<keyword evidence="2" id="KW-0479">Metal-binding</keyword>
<evidence type="ECO:0000256" key="2">
    <source>
        <dbReference type="ARBA" id="ARBA00022723"/>
    </source>
</evidence>
<proteinExistence type="predicted"/>
<evidence type="ECO:0000256" key="3">
    <source>
        <dbReference type="SAM" id="MobiDB-lite"/>
    </source>
</evidence>
<dbReference type="PANTHER" id="PTHR31704:SF37">
    <property type="entry name" value="HEAT SHOCK PROTEIN"/>
    <property type="match status" value="1"/>
</dbReference>
<evidence type="ECO:0000313" key="6">
    <source>
        <dbReference type="EMBL" id="KAG8472432.1"/>
    </source>
</evidence>
<evidence type="ECO:0000259" key="5">
    <source>
        <dbReference type="Pfam" id="PF13359"/>
    </source>
</evidence>
<dbReference type="GO" id="GO:0046872">
    <property type="term" value="F:metal ion binding"/>
    <property type="evidence" value="ECO:0007669"/>
    <property type="project" value="UniProtKB-KW"/>
</dbReference>
<feature type="domain" description="DDE Tnp4" evidence="5">
    <location>
        <begin position="236"/>
        <end position="338"/>
    </location>
</feature>
<dbReference type="EMBL" id="JAHUZN010000013">
    <property type="protein sequence ID" value="KAG8472432.1"/>
    <property type="molecule type" value="Genomic_DNA"/>
</dbReference>
<dbReference type="OrthoDB" id="998700at2759"/>
<dbReference type="PANTHER" id="PTHR31704">
    <property type="entry name" value="MYB/SANT-LIKE DNA-BINDING DOMAIN PROTEIN-RELATED"/>
    <property type="match status" value="1"/>
</dbReference>
<dbReference type="AlphaFoldDB" id="A0A8J6CET7"/>
<keyword evidence="7" id="KW-1185">Reference proteome</keyword>
<evidence type="ECO:0000256" key="1">
    <source>
        <dbReference type="ARBA" id="ARBA00001968"/>
    </source>
</evidence>
<dbReference type="Pfam" id="PF12776">
    <property type="entry name" value="Myb_DNA-bind_3"/>
    <property type="match status" value="1"/>
</dbReference>
<feature type="compositionally biased region" description="Acidic residues" evidence="3">
    <location>
        <begin position="352"/>
        <end position="364"/>
    </location>
</feature>
<protein>
    <recommendedName>
        <fullName evidence="8">Myb/SANT-like domain-containing protein</fullName>
    </recommendedName>
</protein>
<accession>A0A8J6CET7</accession>
<dbReference type="InterPro" id="IPR027806">
    <property type="entry name" value="HARBI1_dom"/>
</dbReference>
<gene>
    <name evidence="6" type="ORF">CXB51_034198</name>
</gene>
<name>A0A8J6CET7_9ROSI</name>
<dbReference type="Proteomes" id="UP000701853">
    <property type="component" value="Chromosome 13"/>
</dbReference>
<dbReference type="InterPro" id="IPR024752">
    <property type="entry name" value="Myb/SANT-like_dom"/>
</dbReference>
<evidence type="ECO:0000259" key="4">
    <source>
        <dbReference type="Pfam" id="PF12776"/>
    </source>
</evidence>
<evidence type="ECO:0000313" key="7">
    <source>
        <dbReference type="Proteomes" id="UP000701853"/>
    </source>
</evidence>
<organism evidence="6 7">
    <name type="scientific">Gossypium anomalum</name>
    <dbReference type="NCBI Taxonomy" id="47600"/>
    <lineage>
        <taxon>Eukaryota</taxon>
        <taxon>Viridiplantae</taxon>
        <taxon>Streptophyta</taxon>
        <taxon>Embryophyta</taxon>
        <taxon>Tracheophyta</taxon>
        <taxon>Spermatophyta</taxon>
        <taxon>Magnoliopsida</taxon>
        <taxon>eudicotyledons</taxon>
        <taxon>Gunneridae</taxon>
        <taxon>Pentapetalae</taxon>
        <taxon>rosids</taxon>
        <taxon>malvids</taxon>
        <taxon>Malvales</taxon>
        <taxon>Malvaceae</taxon>
        <taxon>Malvoideae</taxon>
        <taxon>Gossypium</taxon>
    </lineage>
</organism>
<feature type="region of interest" description="Disordered" evidence="3">
    <location>
        <begin position="335"/>
        <end position="365"/>
    </location>
</feature>
<dbReference type="Pfam" id="PF13359">
    <property type="entry name" value="DDE_Tnp_4"/>
    <property type="match status" value="1"/>
</dbReference>
<comment type="cofactor">
    <cofactor evidence="1">
        <name>a divalent metal cation</name>
        <dbReference type="ChEBI" id="CHEBI:60240"/>
    </cofactor>
</comment>
<sequence length="384" mass="44232">MSTSAVEVSGEKVKAMWDKRLTEIFCDICIKEILKGNRPGTHFTKDGWLKIMNNFEKETGKAFSQRQLKNRWDALKKEWKAWKKLKGEDTSLGWNPIKRTVDASDDWWERIVATGDKAWAPSSGTLCSDFLEDVNNKIPKENGEENVMSIVENSSGDESDDEREKKEILQRMECFNRLFVVASSSVQLYYEKYILKQPCMDSKQTGERWIREILDGHESRCMINFRMSKMDCIAAIDGTHIAAILPPNEQIPYIGRKCIPTQNVMAVCDFNMCFTFVMAGWEGSTQDSRIFLDAIRDPKYKFPHPPNGKYYLVDSGYRQMKCYLRPYRGHRYHLPDFRRGRPVSENAHGQESDDDDDDDDDGDDDGNRAACLLLCFDNNTSGQP</sequence>
<evidence type="ECO:0008006" key="8">
    <source>
        <dbReference type="Google" id="ProtNLM"/>
    </source>
</evidence>
<comment type="caution">
    <text evidence="6">The sequence shown here is derived from an EMBL/GenBank/DDBJ whole genome shotgun (WGS) entry which is preliminary data.</text>
</comment>
<reference evidence="6 7" key="1">
    <citation type="journal article" date="2021" name="bioRxiv">
        <title>The Gossypium anomalum genome as a resource for cotton improvement and evolutionary analysis of hybrid incompatibility.</title>
        <authorList>
            <person name="Grover C.E."/>
            <person name="Yuan D."/>
            <person name="Arick M.A."/>
            <person name="Miller E.R."/>
            <person name="Hu G."/>
            <person name="Peterson D.G."/>
            <person name="Wendel J.F."/>
            <person name="Udall J.A."/>
        </authorList>
    </citation>
    <scope>NUCLEOTIDE SEQUENCE [LARGE SCALE GENOMIC DNA]</scope>
    <source>
        <strain evidence="6">JFW-Udall</strain>
        <tissue evidence="6">Leaf</tissue>
    </source>
</reference>
<feature type="domain" description="Myb/SANT-like" evidence="4">
    <location>
        <begin position="17"/>
        <end position="110"/>
    </location>
</feature>